<comment type="similarity">
    <text evidence="1">Belongs to the Cyclase 1 superfamily.</text>
</comment>
<keyword evidence="5" id="KW-1185">Reference proteome</keyword>
<feature type="region of interest" description="Disordered" evidence="2">
    <location>
        <begin position="610"/>
        <end position="631"/>
    </location>
</feature>
<dbReference type="Proteomes" id="UP000001610">
    <property type="component" value="Unassembled WGS sequence"/>
</dbReference>
<dbReference type="Pfam" id="PF03311">
    <property type="entry name" value="Cornichon"/>
    <property type="match status" value="1"/>
</dbReference>
<feature type="transmembrane region" description="Helical" evidence="3">
    <location>
        <begin position="154"/>
        <end position="171"/>
    </location>
</feature>
<dbReference type="Pfam" id="PF04199">
    <property type="entry name" value="Cyclase"/>
    <property type="match status" value="1"/>
</dbReference>
<keyword evidence="3" id="KW-1133">Transmembrane helix</keyword>
<evidence type="ECO:0000256" key="3">
    <source>
        <dbReference type="SAM" id="Phobius"/>
    </source>
</evidence>
<dbReference type="InterPro" id="IPR037175">
    <property type="entry name" value="KFase_sf"/>
</dbReference>
<feature type="transmembrane region" description="Helical" evidence="3">
    <location>
        <begin position="777"/>
        <end position="801"/>
    </location>
</feature>
<evidence type="ECO:0000256" key="2">
    <source>
        <dbReference type="SAM" id="MobiDB-lite"/>
    </source>
</evidence>
<dbReference type="Gene3D" id="1.20.1720.10">
    <property type="entry name" value="Multidrug resistance protein D"/>
    <property type="match status" value="2"/>
</dbReference>
<feature type="transmembrane region" description="Helical" evidence="3">
    <location>
        <begin position="90"/>
        <end position="107"/>
    </location>
</feature>
<feature type="transmembrane region" description="Helical" evidence="3">
    <location>
        <begin position="114"/>
        <end position="134"/>
    </location>
</feature>
<dbReference type="RefSeq" id="XP_006671218.1">
    <property type="nucleotide sequence ID" value="XM_006671155.1"/>
</dbReference>
<gene>
    <name evidence="4" type="ORF">CCM_06011</name>
</gene>
<proteinExistence type="inferred from homology"/>
<dbReference type="PROSITE" id="PS01340">
    <property type="entry name" value="CORNICHON"/>
    <property type="match status" value="1"/>
</dbReference>
<dbReference type="SUPFAM" id="SSF103473">
    <property type="entry name" value="MFS general substrate transporter"/>
    <property type="match status" value="1"/>
</dbReference>
<dbReference type="SUPFAM" id="SSF102198">
    <property type="entry name" value="Putative cyclase"/>
    <property type="match status" value="1"/>
</dbReference>
<feature type="transmembrane region" description="Helical" evidence="3">
    <location>
        <begin position="821"/>
        <end position="843"/>
    </location>
</feature>
<evidence type="ECO:0000313" key="4">
    <source>
        <dbReference type="EMBL" id="EGX91854.1"/>
    </source>
</evidence>
<dbReference type="PANTHER" id="PTHR34861">
    <property type="match status" value="1"/>
</dbReference>
<dbReference type="OrthoDB" id="5396at2759"/>
<dbReference type="InterPro" id="IPR033466">
    <property type="entry name" value="Cornichon_conserved"/>
</dbReference>
<dbReference type="InParanoid" id="G3JIA4"/>
<dbReference type="SMART" id="SM01398">
    <property type="entry name" value="Cornichon"/>
    <property type="match status" value="1"/>
</dbReference>
<keyword evidence="3" id="KW-0812">Transmembrane</keyword>
<dbReference type="GeneID" id="18168029"/>
<dbReference type="KEGG" id="cmt:CCM_06011"/>
<dbReference type="VEuPathDB" id="FungiDB:CCM_06011"/>
<dbReference type="InterPro" id="IPR007325">
    <property type="entry name" value="KFase/CYL"/>
</dbReference>
<accession>G3JIA4</accession>
<feature type="transmembrane region" description="Helical" evidence="3">
    <location>
        <begin position="183"/>
        <end position="201"/>
    </location>
</feature>
<dbReference type="eggNOG" id="KOG0254">
    <property type="taxonomic scope" value="Eukaryota"/>
</dbReference>
<dbReference type="InterPro" id="IPR003377">
    <property type="entry name" value="Cornichon"/>
</dbReference>
<dbReference type="GO" id="GO:0016192">
    <property type="term" value="P:vesicle-mediated transport"/>
    <property type="evidence" value="ECO:0007669"/>
    <property type="project" value="InterPro"/>
</dbReference>
<dbReference type="GO" id="GO:0019441">
    <property type="term" value="P:L-tryptophan catabolic process to kynurenine"/>
    <property type="evidence" value="ECO:0007669"/>
    <property type="project" value="InterPro"/>
</dbReference>
<evidence type="ECO:0000313" key="5">
    <source>
        <dbReference type="Proteomes" id="UP000001610"/>
    </source>
</evidence>
<feature type="transmembrane region" description="Helical" evidence="3">
    <location>
        <begin position="225"/>
        <end position="250"/>
    </location>
</feature>
<dbReference type="GO" id="GO:0004061">
    <property type="term" value="F:arylformamidase activity"/>
    <property type="evidence" value="ECO:0007669"/>
    <property type="project" value="InterPro"/>
</dbReference>
<dbReference type="eggNOG" id="KOG2729">
    <property type="taxonomic scope" value="Eukaryota"/>
</dbReference>
<dbReference type="STRING" id="983644.G3JIA4"/>
<evidence type="ECO:0000256" key="1">
    <source>
        <dbReference type="ARBA" id="ARBA00007865"/>
    </source>
</evidence>
<feature type="transmembrane region" description="Helical" evidence="3">
    <location>
        <begin position="39"/>
        <end position="59"/>
    </location>
</feature>
<dbReference type="InterPro" id="IPR036259">
    <property type="entry name" value="MFS_trans_sf"/>
</dbReference>
<reference evidence="4 5" key="1">
    <citation type="journal article" date="2011" name="Genome Biol.">
        <title>Genome sequence of the insect pathogenic fungus Cordyceps militaris, a valued traditional Chinese medicine.</title>
        <authorList>
            <person name="Zheng P."/>
            <person name="Xia Y."/>
            <person name="Xiao G."/>
            <person name="Xiong C."/>
            <person name="Hu X."/>
            <person name="Zhang S."/>
            <person name="Zheng H."/>
            <person name="Huang Y."/>
            <person name="Zhou Y."/>
            <person name="Wang S."/>
            <person name="Zhao G.P."/>
            <person name="Liu X."/>
            <person name="St Leger R.J."/>
            <person name="Wang C."/>
        </authorList>
    </citation>
    <scope>NUCLEOTIDE SEQUENCE [LARGE SCALE GENOMIC DNA]</scope>
    <source>
        <strain evidence="4 5">CM01</strain>
    </source>
</reference>
<organism evidence="4 5">
    <name type="scientific">Cordyceps militaris (strain CM01)</name>
    <name type="common">Caterpillar fungus</name>
    <dbReference type="NCBI Taxonomy" id="983644"/>
    <lineage>
        <taxon>Eukaryota</taxon>
        <taxon>Fungi</taxon>
        <taxon>Dikarya</taxon>
        <taxon>Ascomycota</taxon>
        <taxon>Pezizomycotina</taxon>
        <taxon>Sordariomycetes</taxon>
        <taxon>Hypocreomycetidae</taxon>
        <taxon>Hypocreales</taxon>
        <taxon>Cordycipitaceae</taxon>
        <taxon>Cordyceps</taxon>
    </lineage>
</organism>
<dbReference type="PANTHER" id="PTHR34861:SF8">
    <property type="entry name" value="CYCLASE"/>
    <property type="match status" value="1"/>
</dbReference>
<keyword evidence="3" id="KW-0472">Membrane</keyword>
<dbReference type="AlphaFoldDB" id="G3JIA4"/>
<dbReference type="EMBL" id="JH126402">
    <property type="protein sequence ID" value="EGX91854.1"/>
    <property type="molecule type" value="Genomic_DNA"/>
</dbReference>
<protein>
    <submittedName>
        <fullName evidence="4">Cornichon</fullName>
    </submittedName>
</protein>
<dbReference type="Gene3D" id="3.50.30.50">
    <property type="entry name" value="Putative cyclase"/>
    <property type="match status" value="1"/>
</dbReference>
<name>G3JIA4_CORMM</name>
<feature type="compositionally biased region" description="Polar residues" evidence="2">
    <location>
        <begin position="621"/>
        <end position="631"/>
    </location>
</feature>
<feature type="transmembrane region" description="Helical" evidence="3">
    <location>
        <begin position="66"/>
        <end position="84"/>
    </location>
</feature>
<feature type="transmembrane region" description="Helical" evidence="3">
    <location>
        <begin position="883"/>
        <end position="905"/>
    </location>
</feature>
<dbReference type="HOGENOM" id="CLU_319338_0_0_1"/>
<sequence>MPKDAHALKALPSSPPQAAVITLPTISTDLEIPSGRQQLVVSVYGLAFGCFLLVWGRLADLFSKRAIFVAGSVWVTLSTTVTPFAANEAAATPLGSVIGNILSGFVASSTSWKWVFGVLAILAACISVAGSLTIPPHRAPETPTTIRLRDQLDLPGAFLSTFGLGILLVVLSTGNEVGWATPWVPPLIVVGVALVTVFIFWERRLEAGNHCPPLLRVSLFQSREFSISMAVMCMLFSSFNGFLVYATMFFQDYQLSDLGRDPDKKPLISVAAFLKLSSTRSERNMVMEKGVHDVPFDELPDRRRVWNRPVHSKEEGLGRLVLLTPDVVASAASCIKTGRRIALNWDLNKLEVANFNRQPTQHHIVSLLDGSAFDDVYIFNPQQSSQWDGLRHFSAPFPTSEDPTRRLYYGGVTASEITTRSNTRIGMQYWAREGICGRGVLLDYAAFAERHGIEYSAFSDHAVPLSVLLEIAHDENVTLKRGDIVFIRIGVTREWDEKMTAADKQAYATTRSPQHAGVEGTEEMLRWIWNEGIAAVASDALSFEVYPAKKSYPRGTGEDVEGYFLHEYLLAGWGMPIGELFDLEGLSRICAEERRWEFFVASAPLNMPGGTVSRPSRESKAQVQRETSGAGQSISLTRAVERYWHKARLGETFWGGLSGRSAGRCHHMVMDRGVETCPSHAFLGFGELKRVWMPPTSTSSSSSHLQRLRPISHHQRRAPLCNLSSSSIDGSSSNPLTTTIGLPFLAIAIPNKSSSSNFYTHPTTPCKNLVRMMSGEAWLFLLSVLINAVNLFLQVFFTIMYSDLECDYINPIDLCNRLNTYIIPEAAVHGFLTFLFLINGYWLPLILNLPLLAWNIKKIVDNTHLLDATEIFRKLNVHKKESFIKLAFHLLMFFFYLYSMIVALIRDEAA</sequence>